<dbReference type="EMBL" id="BMSX01000015">
    <property type="protein sequence ID" value="GGR34573.1"/>
    <property type="molecule type" value="Genomic_DNA"/>
</dbReference>
<evidence type="ECO:0000256" key="12">
    <source>
        <dbReference type="ARBA" id="ARBA00047761"/>
    </source>
</evidence>
<dbReference type="EC" id="3.1.3.16" evidence="1"/>
<keyword evidence="6" id="KW-0418">Kinase</keyword>
<dbReference type="InterPro" id="IPR001932">
    <property type="entry name" value="PPM-type_phosphatase-like_dom"/>
</dbReference>
<dbReference type="AlphaFoldDB" id="A0A918KUR7"/>
<dbReference type="GO" id="GO:0004722">
    <property type="term" value="F:protein serine/threonine phosphatase activity"/>
    <property type="evidence" value="ECO:0007669"/>
    <property type="project" value="UniProtKB-EC"/>
</dbReference>
<proteinExistence type="predicted"/>
<keyword evidence="10" id="KW-0904">Protein phosphatase</keyword>
<dbReference type="InterPro" id="IPR003018">
    <property type="entry name" value="GAF"/>
</dbReference>
<dbReference type="Pfam" id="PF13581">
    <property type="entry name" value="HATPase_c_2"/>
    <property type="match status" value="1"/>
</dbReference>
<comment type="function">
    <text evidence="13">Primarily acts as an independent SigF regulator that is sensitive to the osmosensory signal, mediating the cross talk of PknD with the SigF regulon. Possesses both phosphatase and kinase activities. The kinase domain functions as a classic anti-sigma factor-like kinase to phosphorylate the anti-anti-sigma factor domain at the canonical regulatory site, and the phosphatase domain antagonizes this activity.</text>
</comment>
<keyword evidence="11" id="KW-0464">Manganese</keyword>
<dbReference type="InterPro" id="IPR000014">
    <property type="entry name" value="PAS"/>
</dbReference>
<keyword evidence="9" id="KW-0460">Magnesium</keyword>
<dbReference type="Gene3D" id="3.30.450.20">
    <property type="entry name" value="PAS domain"/>
    <property type="match status" value="1"/>
</dbReference>
<dbReference type="PANTHER" id="PTHR43156:SF2">
    <property type="entry name" value="STAGE II SPORULATION PROTEIN E"/>
    <property type="match status" value="1"/>
</dbReference>
<dbReference type="CDD" id="cd00130">
    <property type="entry name" value="PAS"/>
    <property type="match status" value="1"/>
</dbReference>
<name>A0A918KUR7_9ACTN</name>
<dbReference type="Gene3D" id="3.30.565.10">
    <property type="entry name" value="Histidine kinase-like ATPase, C-terminal domain"/>
    <property type="match status" value="1"/>
</dbReference>
<evidence type="ECO:0000256" key="14">
    <source>
        <dbReference type="ARBA" id="ARBA00075117"/>
    </source>
</evidence>
<comment type="catalytic activity">
    <reaction evidence="12">
        <text>O-phospho-L-seryl-[protein] + H2O = L-seryl-[protein] + phosphate</text>
        <dbReference type="Rhea" id="RHEA:20629"/>
        <dbReference type="Rhea" id="RHEA-COMP:9863"/>
        <dbReference type="Rhea" id="RHEA-COMP:11604"/>
        <dbReference type="ChEBI" id="CHEBI:15377"/>
        <dbReference type="ChEBI" id="CHEBI:29999"/>
        <dbReference type="ChEBI" id="CHEBI:43474"/>
        <dbReference type="ChEBI" id="CHEBI:83421"/>
        <dbReference type="EC" id="3.1.3.16"/>
    </reaction>
</comment>
<evidence type="ECO:0000256" key="15">
    <source>
        <dbReference type="ARBA" id="ARBA00081350"/>
    </source>
</evidence>
<keyword evidence="7" id="KW-0378">Hydrolase</keyword>
<dbReference type="SMART" id="SM00086">
    <property type="entry name" value="PAC"/>
    <property type="match status" value="1"/>
</dbReference>
<comment type="caution">
    <text evidence="17">The sequence shown here is derived from an EMBL/GenBank/DDBJ whole genome shotgun (WGS) entry which is preliminary data.</text>
</comment>
<dbReference type="Gene3D" id="3.30.450.40">
    <property type="match status" value="1"/>
</dbReference>
<organism evidence="17 18">
    <name type="scientific">Streptomyces aurantiogriseus</name>
    <dbReference type="NCBI Taxonomy" id="66870"/>
    <lineage>
        <taxon>Bacteria</taxon>
        <taxon>Bacillati</taxon>
        <taxon>Actinomycetota</taxon>
        <taxon>Actinomycetes</taxon>
        <taxon>Kitasatosporales</taxon>
        <taxon>Streptomycetaceae</taxon>
        <taxon>Streptomyces</taxon>
    </lineage>
</organism>
<keyword evidence="18" id="KW-1185">Reference proteome</keyword>
<protein>
    <recommendedName>
        <fullName evidence="1">protein-serine/threonine phosphatase</fullName>
        <ecNumber evidence="1">3.1.3.16</ecNumber>
    </recommendedName>
    <alternativeName>
        <fullName evidence="15">Protein-serine/threonine phosphatase</fullName>
    </alternativeName>
    <alternativeName>
        <fullName evidence="14">Serine/threonine-protein kinase</fullName>
    </alternativeName>
</protein>
<dbReference type="PANTHER" id="PTHR43156">
    <property type="entry name" value="STAGE II SPORULATION PROTEIN E-RELATED"/>
    <property type="match status" value="1"/>
</dbReference>
<dbReference type="SMART" id="SM00331">
    <property type="entry name" value="PP2C_SIG"/>
    <property type="match status" value="1"/>
</dbReference>
<evidence type="ECO:0000256" key="9">
    <source>
        <dbReference type="ARBA" id="ARBA00022842"/>
    </source>
</evidence>
<evidence type="ECO:0000256" key="10">
    <source>
        <dbReference type="ARBA" id="ARBA00022912"/>
    </source>
</evidence>
<dbReference type="SUPFAM" id="SSF55785">
    <property type="entry name" value="PYP-like sensor domain (PAS domain)"/>
    <property type="match status" value="1"/>
</dbReference>
<dbReference type="SUPFAM" id="SSF81606">
    <property type="entry name" value="PP2C-like"/>
    <property type="match status" value="1"/>
</dbReference>
<keyword evidence="2" id="KW-0597">Phosphoprotein</keyword>
<dbReference type="SUPFAM" id="SSF55874">
    <property type="entry name" value="ATPase domain of HSP90 chaperone/DNA topoisomerase II/histidine kinase"/>
    <property type="match status" value="1"/>
</dbReference>
<dbReference type="InterPro" id="IPR001610">
    <property type="entry name" value="PAC"/>
</dbReference>
<dbReference type="RefSeq" id="WP_189940747.1">
    <property type="nucleotide sequence ID" value="NZ_BMSX01000015.1"/>
</dbReference>
<dbReference type="GO" id="GO:0005524">
    <property type="term" value="F:ATP binding"/>
    <property type="evidence" value="ECO:0007669"/>
    <property type="project" value="UniProtKB-KW"/>
</dbReference>
<dbReference type="InterPro" id="IPR035965">
    <property type="entry name" value="PAS-like_dom_sf"/>
</dbReference>
<reference evidence="17" key="1">
    <citation type="journal article" date="2014" name="Int. J. Syst. Evol. Microbiol.">
        <title>Complete genome sequence of Corynebacterium casei LMG S-19264T (=DSM 44701T), isolated from a smear-ripened cheese.</title>
        <authorList>
            <consortium name="US DOE Joint Genome Institute (JGI-PGF)"/>
            <person name="Walter F."/>
            <person name="Albersmeier A."/>
            <person name="Kalinowski J."/>
            <person name="Ruckert C."/>
        </authorList>
    </citation>
    <scope>NUCLEOTIDE SEQUENCE</scope>
    <source>
        <strain evidence="17">JCM 4346</strain>
    </source>
</reference>
<reference evidence="17" key="2">
    <citation type="submission" date="2020-09" db="EMBL/GenBank/DDBJ databases">
        <authorList>
            <person name="Sun Q."/>
            <person name="Ohkuma M."/>
        </authorList>
    </citation>
    <scope>NUCLEOTIDE SEQUENCE</scope>
    <source>
        <strain evidence="17">JCM 4346</strain>
    </source>
</reference>
<evidence type="ECO:0000313" key="17">
    <source>
        <dbReference type="EMBL" id="GGR34573.1"/>
    </source>
</evidence>
<evidence type="ECO:0000256" key="6">
    <source>
        <dbReference type="ARBA" id="ARBA00022777"/>
    </source>
</evidence>
<evidence type="ECO:0000256" key="4">
    <source>
        <dbReference type="ARBA" id="ARBA00022723"/>
    </source>
</evidence>
<evidence type="ECO:0000256" key="3">
    <source>
        <dbReference type="ARBA" id="ARBA00022679"/>
    </source>
</evidence>
<dbReference type="InterPro" id="IPR013655">
    <property type="entry name" value="PAS_fold_3"/>
</dbReference>
<keyword evidence="4" id="KW-0479">Metal-binding</keyword>
<dbReference type="InterPro" id="IPR000700">
    <property type="entry name" value="PAS-assoc_C"/>
</dbReference>
<evidence type="ECO:0000256" key="8">
    <source>
        <dbReference type="ARBA" id="ARBA00022840"/>
    </source>
</evidence>
<evidence type="ECO:0000256" key="2">
    <source>
        <dbReference type="ARBA" id="ARBA00022553"/>
    </source>
</evidence>
<dbReference type="NCBIfam" id="TIGR00229">
    <property type="entry name" value="sensory_box"/>
    <property type="match status" value="1"/>
</dbReference>
<evidence type="ECO:0000256" key="11">
    <source>
        <dbReference type="ARBA" id="ARBA00023211"/>
    </source>
</evidence>
<dbReference type="Pfam" id="PF08447">
    <property type="entry name" value="PAS_3"/>
    <property type="match status" value="1"/>
</dbReference>
<evidence type="ECO:0000256" key="7">
    <source>
        <dbReference type="ARBA" id="ARBA00022801"/>
    </source>
</evidence>
<evidence type="ECO:0000256" key="5">
    <source>
        <dbReference type="ARBA" id="ARBA00022741"/>
    </source>
</evidence>
<evidence type="ECO:0000256" key="1">
    <source>
        <dbReference type="ARBA" id="ARBA00013081"/>
    </source>
</evidence>
<evidence type="ECO:0000313" key="18">
    <source>
        <dbReference type="Proteomes" id="UP000658320"/>
    </source>
</evidence>
<dbReference type="Gene3D" id="3.60.40.10">
    <property type="entry name" value="PPM-type phosphatase domain"/>
    <property type="match status" value="1"/>
</dbReference>
<dbReference type="Pfam" id="PF13185">
    <property type="entry name" value="GAF_2"/>
    <property type="match status" value="1"/>
</dbReference>
<dbReference type="CDD" id="cd16936">
    <property type="entry name" value="HATPase_RsbW-like"/>
    <property type="match status" value="1"/>
</dbReference>
<dbReference type="SMART" id="SM00065">
    <property type="entry name" value="GAF"/>
    <property type="match status" value="1"/>
</dbReference>
<feature type="domain" description="PAC" evidence="16">
    <location>
        <begin position="91"/>
        <end position="143"/>
    </location>
</feature>
<dbReference type="InterPro" id="IPR036890">
    <property type="entry name" value="HATPase_C_sf"/>
</dbReference>
<gene>
    <name evidence="17" type="ORF">GCM10010251_58430</name>
</gene>
<dbReference type="SUPFAM" id="SSF55781">
    <property type="entry name" value="GAF domain-like"/>
    <property type="match status" value="1"/>
</dbReference>
<keyword evidence="3" id="KW-0808">Transferase</keyword>
<dbReference type="InterPro" id="IPR052016">
    <property type="entry name" value="Bact_Sigma-Reg"/>
</dbReference>
<dbReference type="Proteomes" id="UP000658320">
    <property type="component" value="Unassembled WGS sequence"/>
</dbReference>
<sequence>MSDRGASALSLPADWPAHPDPILALNRMGSFDWDLDAGLFHMDARAHEIFDMRPEEYDGRPESLSLRVPQAEGIRLDALVAQAIKDGSENYGAYFRIRRRDGSLHWTHTQGYIRRDETGRPRRIIGIVRDATDELRDLAARSDEAALDNARREQTNVVQLTTAALAHARTVQDVIDVLKDTHGLTHLGATSLVMGLVEAGRIRLIAEGPEGSFVPGTLVTRIDEPYPMSEVVRTLTPRFIESPEEFAAGYPVLWPHITDLEITSAAYLPLIVQARPIGAMGLLYSDRRGFTPEERNILVALGSSIAQSLQRAMFYEQEKDIAQGLQQAMLPRTIPSVPGADVAVRYRAATIGGSLGRDIGGDWYDLVPLPGGRVGAVIGDVQGHDTHAAAVMGQLRIVLKAYAAEGHTPATVMARASVFLHELDTDRFATCLYAEADLSTGVLQVVRAGHIDPLVRGTDGTCRRVAVPGGLPLGLSAEFGSLGYPVATLELDPGHTLLLCTDGLVEQPGADLDDGMGALAELIAAAPEDVRKLADRLIDVAEERGGDDDVALLVLRRRGPDTALAGSRLQQHVAPGDPQALTEARHMIRSAVRTWGAEDRSDEVELVADELITNALMHTEGAAIVTLRVLTGGVRRLRVEVEDSSSALPRRREAGESGVSGRGLLLVDLLTDAWGVEARGGGKCVWCEFELPERT</sequence>
<dbReference type="Pfam" id="PF07228">
    <property type="entry name" value="SpoIIE"/>
    <property type="match status" value="1"/>
</dbReference>
<dbReference type="GO" id="GO:0046872">
    <property type="term" value="F:metal ion binding"/>
    <property type="evidence" value="ECO:0007669"/>
    <property type="project" value="UniProtKB-KW"/>
</dbReference>
<keyword evidence="8" id="KW-0067">ATP-binding</keyword>
<dbReference type="InterPro" id="IPR029016">
    <property type="entry name" value="GAF-like_dom_sf"/>
</dbReference>
<dbReference type="PROSITE" id="PS50113">
    <property type="entry name" value="PAC"/>
    <property type="match status" value="1"/>
</dbReference>
<accession>A0A918KUR7</accession>
<dbReference type="InterPro" id="IPR036457">
    <property type="entry name" value="PPM-type-like_dom_sf"/>
</dbReference>
<evidence type="ECO:0000259" key="16">
    <source>
        <dbReference type="PROSITE" id="PS50113"/>
    </source>
</evidence>
<dbReference type="GO" id="GO:0016301">
    <property type="term" value="F:kinase activity"/>
    <property type="evidence" value="ECO:0007669"/>
    <property type="project" value="UniProtKB-KW"/>
</dbReference>
<evidence type="ECO:0000256" key="13">
    <source>
        <dbReference type="ARBA" id="ARBA00056274"/>
    </source>
</evidence>
<dbReference type="InterPro" id="IPR003594">
    <property type="entry name" value="HATPase_dom"/>
</dbReference>
<dbReference type="FunFam" id="3.60.40.10:FF:000005">
    <property type="entry name" value="Serine/threonine protein phosphatase"/>
    <property type="match status" value="1"/>
</dbReference>
<keyword evidence="5" id="KW-0547">Nucleotide-binding</keyword>